<protein>
    <recommendedName>
        <fullName evidence="2">Reelin domain-containing protein</fullName>
    </recommendedName>
</protein>
<keyword evidence="4" id="KW-1185">Reference proteome</keyword>
<organism evidence="3 4">
    <name type="scientific">Rubricoccus marinus</name>
    <dbReference type="NCBI Taxonomy" id="716817"/>
    <lineage>
        <taxon>Bacteria</taxon>
        <taxon>Pseudomonadati</taxon>
        <taxon>Rhodothermota</taxon>
        <taxon>Rhodothermia</taxon>
        <taxon>Rhodothermales</taxon>
        <taxon>Rubricoccaceae</taxon>
        <taxon>Rubricoccus</taxon>
    </lineage>
</organism>
<evidence type="ECO:0000259" key="2">
    <source>
        <dbReference type="Pfam" id="PF02014"/>
    </source>
</evidence>
<dbReference type="RefSeq" id="WP_094545255.1">
    <property type="nucleotide sequence ID" value="NZ_MQWB01000001.1"/>
</dbReference>
<dbReference type="AlphaFoldDB" id="A0A259TVN1"/>
<dbReference type="NCBIfam" id="NF041895">
    <property type="entry name" value="choice_anch_V"/>
    <property type="match status" value="1"/>
</dbReference>
<keyword evidence="1" id="KW-0732">Signal</keyword>
<evidence type="ECO:0000313" key="3">
    <source>
        <dbReference type="EMBL" id="OZC01634.1"/>
    </source>
</evidence>
<feature type="signal peptide" evidence="1">
    <location>
        <begin position="1"/>
        <end position="20"/>
    </location>
</feature>
<dbReference type="EMBL" id="MQWB01000001">
    <property type="protein sequence ID" value="OZC01634.1"/>
    <property type="molecule type" value="Genomic_DNA"/>
</dbReference>
<reference evidence="3 4" key="1">
    <citation type="submission" date="2016-11" db="EMBL/GenBank/DDBJ databases">
        <title>Study of marine rhodopsin-containing bacteria.</title>
        <authorList>
            <person name="Yoshizawa S."/>
            <person name="Kumagai Y."/>
            <person name="Kogure K."/>
        </authorList>
    </citation>
    <scope>NUCLEOTIDE SEQUENCE [LARGE SCALE GENOMIC DNA]</scope>
    <source>
        <strain evidence="3 4">SG-29</strain>
    </source>
</reference>
<dbReference type="InterPro" id="IPR002861">
    <property type="entry name" value="Reeler_dom"/>
</dbReference>
<accession>A0A259TVN1</accession>
<dbReference type="Proteomes" id="UP000216446">
    <property type="component" value="Unassembled WGS sequence"/>
</dbReference>
<dbReference type="Pfam" id="PF02014">
    <property type="entry name" value="Reeler"/>
    <property type="match status" value="1"/>
</dbReference>
<evidence type="ECO:0000256" key="1">
    <source>
        <dbReference type="SAM" id="SignalP"/>
    </source>
</evidence>
<comment type="caution">
    <text evidence="3">The sequence shown here is derived from an EMBL/GenBank/DDBJ whole genome shotgun (WGS) entry which is preliminary data.</text>
</comment>
<dbReference type="Gene3D" id="2.60.40.4060">
    <property type="entry name" value="Reeler domain"/>
    <property type="match status" value="1"/>
</dbReference>
<proteinExistence type="predicted"/>
<sequence length="280" mass="28595">MIVRTLATLTVLALPLLALTYPYGAPSGFDGFDGTSCATCHRTPDGDANTNVGTGSVSITAPDVYVAGQPLAITVAVVNTTEAAPGGSGRLQGFQVSVRDASGTPVGSFDLRGSSAIQFADGNTNYVTHTTAGNQQSSWTFDWTPPAGTPPQAVTVYAAANAANGNSSLTGDYIYTAQKALALATAGEPGPDESAVQLGAVSPQPVRGQARARLTLSEPGDVRARLVDGLGRTVRDLARGAYPAGESLLDVDASGLPSGVYFLVVDTPQGRRTGRVVVAR</sequence>
<dbReference type="InParanoid" id="A0A259TVN1"/>
<name>A0A259TVN1_9BACT</name>
<dbReference type="InterPro" id="IPR042307">
    <property type="entry name" value="Reeler_sf"/>
</dbReference>
<evidence type="ECO:0000313" key="4">
    <source>
        <dbReference type="Proteomes" id="UP000216446"/>
    </source>
</evidence>
<feature type="domain" description="Reelin" evidence="2">
    <location>
        <begin position="61"/>
        <end position="158"/>
    </location>
</feature>
<feature type="chain" id="PRO_5012898478" description="Reelin domain-containing protein" evidence="1">
    <location>
        <begin position="21"/>
        <end position="280"/>
    </location>
</feature>
<dbReference type="OrthoDB" id="9806701at2"/>
<gene>
    <name evidence="3" type="ORF">BSZ36_00735</name>
</gene>